<name>A0AAX3MSR7_9BACL</name>
<evidence type="ECO:0000313" key="1">
    <source>
        <dbReference type="EMBL" id="WDH80441.1"/>
    </source>
</evidence>
<proteinExistence type="predicted"/>
<evidence type="ECO:0000313" key="2">
    <source>
        <dbReference type="Proteomes" id="UP001220962"/>
    </source>
</evidence>
<gene>
    <name evidence="1" type="ORF">PUW23_12765</name>
</gene>
<sequence length="235" mass="26965">MTKQTSKARIGVVAICSILLIWASVASFNQYGRSEDELSTYKAAKSELWSVNKKLWKELKSNWIDAPVTELTAMQVLLSQDSVKREDLALRTSQISDHILRAVEQFALIEPYFNGRGGEKVSTNEFIVTNQLYSHYIEEVLLSESNSVIIEKGSEEHKLLLDNIELLLQDYQTYNYYIGDLHINESGPHQIHTGFTMAVKSIMNSRHREDHPLYNAMRNSLPWIYMNAMPAPQIR</sequence>
<dbReference type="Proteomes" id="UP001220962">
    <property type="component" value="Chromosome"/>
</dbReference>
<dbReference type="EMBL" id="CP118101">
    <property type="protein sequence ID" value="WDH80441.1"/>
    <property type="molecule type" value="Genomic_DNA"/>
</dbReference>
<protein>
    <submittedName>
        <fullName evidence="1">Uncharacterized protein</fullName>
    </submittedName>
</protein>
<accession>A0AAX3MSR7</accession>
<dbReference type="AlphaFoldDB" id="A0AAX3MSR7"/>
<reference evidence="1" key="1">
    <citation type="submission" date="2023-02" db="EMBL/GenBank/DDBJ databases">
        <title>Pathogen: clinical or host-associated sample.</title>
        <authorList>
            <person name="Hergert J."/>
            <person name="Casey R."/>
            <person name="Wagner J."/>
            <person name="Young E.L."/>
            <person name="Oakeson K.F."/>
        </authorList>
    </citation>
    <scope>NUCLEOTIDE SEQUENCE</scope>
    <source>
        <strain evidence="1">2022CK-00830</strain>
    </source>
</reference>
<organism evidence="1 2">
    <name type="scientific">Paenibacillus urinalis</name>
    <dbReference type="NCBI Taxonomy" id="521520"/>
    <lineage>
        <taxon>Bacteria</taxon>
        <taxon>Bacillati</taxon>
        <taxon>Bacillota</taxon>
        <taxon>Bacilli</taxon>
        <taxon>Bacillales</taxon>
        <taxon>Paenibacillaceae</taxon>
        <taxon>Paenibacillus</taxon>
    </lineage>
</organism>
<dbReference type="RefSeq" id="WP_274358678.1">
    <property type="nucleotide sequence ID" value="NZ_CP118101.1"/>
</dbReference>